<evidence type="ECO:0000313" key="2">
    <source>
        <dbReference type="Proteomes" id="UP001311232"/>
    </source>
</evidence>
<accession>A0AAV9REL4</accession>
<protein>
    <submittedName>
        <fullName evidence="1">Uncharacterized protein</fullName>
    </submittedName>
</protein>
<evidence type="ECO:0000313" key="1">
    <source>
        <dbReference type="EMBL" id="KAK5607367.1"/>
    </source>
</evidence>
<organism evidence="1 2">
    <name type="scientific">Crenichthys baileyi</name>
    <name type="common">White River springfish</name>
    <dbReference type="NCBI Taxonomy" id="28760"/>
    <lineage>
        <taxon>Eukaryota</taxon>
        <taxon>Metazoa</taxon>
        <taxon>Chordata</taxon>
        <taxon>Craniata</taxon>
        <taxon>Vertebrata</taxon>
        <taxon>Euteleostomi</taxon>
        <taxon>Actinopterygii</taxon>
        <taxon>Neopterygii</taxon>
        <taxon>Teleostei</taxon>
        <taxon>Neoteleostei</taxon>
        <taxon>Acanthomorphata</taxon>
        <taxon>Ovalentaria</taxon>
        <taxon>Atherinomorphae</taxon>
        <taxon>Cyprinodontiformes</taxon>
        <taxon>Goodeidae</taxon>
        <taxon>Crenichthys</taxon>
    </lineage>
</organism>
<keyword evidence="2" id="KW-1185">Reference proteome</keyword>
<dbReference type="AlphaFoldDB" id="A0AAV9REL4"/>
<reference evidence="1 2" key="1">
    <citation type="submission" date="2021-06" db="EMBL/GenBank/DDBJ databases">
        <authorList>
            <person name="Palmer J.M."/>
        </authorList>
    </citation>
    <scope>NUCLEOTIDE SEQUENCE [LARGE SCALE GENOMIC DNA]</scope>
    <source>
        <strain evidence="1 2">MEX-2019</strain>
        <tissue evidence="1">Muscle</tissue>
    </source>
</reference>
<dbReference type="EMBL" id="JAHHUM010002026">
    <property type="protein sequence ID" value="KAK5607367.1"/>
    <property type="molecule type" value="Genomic_DNA"/>
</dbReference>
<name>A0AAV9REL4_9TELE</name>
<comment type="caution">
    <text evidence="1">The sequence shown here is derived from an EMBL/GenBank/DDBJ whole genome shotgun (WGS) entry which is preliminary data.</text>
</comment>
<proteinExistence type="predicted"/>
<dbReference type="Proteomes" id="UP001311232">
    <property type="component" value="Unassembled WGS sequence"/>
</dbReference>
<sequence length="200" mass="22988">MCLYFSHGNLWMKVVLYKKWLKQRMVLGIFCFEMMHNRNYTNPFEPIVIDDEDDVEDLGHDKEKDLPTEELESWKQNQRNCLQNIIDRNHSAIQRFKDGLAGFGFLHALQQHSSVLSSVLCFSAKALTASDLETMFRPDLSPAGSNRRQKEAKTLGFWADYLHDSEEVFAFILVFLQNTAEAESQQALMFVASIEVSGVS</sequence>
<gene>
    <name evidence="1" type="ORF">CRENBAI_026417</name>
</gene>